<proteinExistence type="inferred from homology"/>
<organism evidence="8 9">
    <name type="scientific">Mycolicibacterium madagascariense</name>
    <dbReference type="NCBI Taxonomy" id="212765"/>
    <lineage>
        <taxon>Bacteria</taxon>
        <taxon>Bacillati</taxon>
        <taxon>Actinomycetota</taxon>
        <taxon>Actinomycetes</taxon>
        <taxon>Mycobacteriales</taxon>
        <taxon>Mycobacteriaceae</taxon>
        <taxon>Mycolicibacterium</taxon>
    </lineage>
</organism>
<comment type="function">
    <text evidence="6">Quinone reductase that provides resistance to thiol-specific stress caused by electrophilic quinones.</text>
</comment>
<dbReference type="EC" id="1.6.5.-" evidence="6"/>
<protein>
    <recommendedName>
        <fullName evidence="6">FMN dependent NADH:quinone oxidoreductase</fullName>
        <ecNumber evidence="6">1.6.5.-</ecNumber>
    </recommendedName>
    <alternativeName>
        <fullName evidence="6">Azo-dye reductase</fullName>
    </alternativeName>
    <alternativeName>
        <fullName evidence="6">FMN-dependent NADH-azo compound oxidoreductase</fullName>
    </alternativeName>
    <alternativeName>
        <fullName evidence="6">FMN-dependent NADH-azoreductase</fullName>
        <ecNumber evidence="6">1.7.1.17</ecNumber>
    </alternativeName>
</protein>
<comment type="caution">
    <text evidence="6">Lacks conserved residue(s) required for the propagation of feature annotation.</text>
</comment>
<comment type="catalytic activity">
    <reaction evidence="6">
        <text>2 a quinone + NADH + H(+) = 2 a 1,4-benzosemiquinone + NAD(+)</text>
        <dbReference type="Rhea" id="RHEA:65952"/>
        <dbReference type="ChEBI" id="CHEBI:15378"/>
        <dbReference type="ChEBI" id="CHEBI:57540"/>
        <dbReference type="ChEBI" id="CHEBI:57945"/>
        <dbReference type="ChEBI" id="CHEBI:132124"/>
        <dbReference type="ChEBI" id="CHEBI:134225"/>
    </reaction>
</comment>
<keyword evidence="9" id="KW-1185">Reference proteome</keyword>
<evidence type="ECO:0000259" key="7">
    <source>
        <dbReference type="Pfam" id="PF02525"/>
    </source>
</evidence>
<dbReference type="GO" id="GO:0009055">
    <property type="term" value="F:electron transfer activity"/>
    <property type="evidence" value="ECO:0007669"/>
    <property type="project" value="UniProtKB-UniRule"/>
</dbReference>
<dbReference type="Pfam" id="PF02525">
    <property type="entry name" value="Flavodoxin_2"/>
    <property type="match status" value="1"/>
</dbReference>
<dbReference type="HAMAP" id="MF_01216">
    <property type="entry name" value="Azoreductase_type1"/>
    <property type="match status" value="1"/>
</dbReference>
<comment type="function">
    <text evidence="6">Also exhibits azoreductase activity. Catalyzes the reductive cleavage of the azo bond in aromatic azo compounds to the corresponding amines.</text>
</comment>
<dbReference type="InterPro" id="IPR050104">
    <property type="entry name" value="FMN-dep_NADH:Q_OxRdtase_AzoR1"/>
</dbReference>
<sequence>MPSLLQLDSSADLQHSTSRALTEHFADAWRDRGAEYTVVRRDLHRDPLPHLPTNALHWAPRLRLAGEVADPRAEELQQALIAEAMAADTIVIGAPMYQWTVPSTLKAWLDYLHVPGVTAPYDEPTLPLAGKPVVVVCSRGDRYGPGTPGAGLDFVTPVLNQVLGAALGMRVTFVVAELTLAQRIPAMGEFVAEQQAGLARARAELEALANR</sequence>
<evidence type="ECO:0000313" key="8">
    <source>
        <dbReference type="EMBL" id="BBZ31108.1"/>
    </source>
</evidence>
<feature type="binding site" evidence="6">
    <location>
        <begin position="16"/>
        <end position="18"/>
    </location>
    <ligand>
        <name>FMN</name>
        <dbReference type="ChEBI" id="CHEBI:58210"/>
    </ligand>
</feature>
<dbReference type="GO" id="GO:0016655">
    <property type="term" value="F:oxidoreductase activity, acting on NAD(P)H, quinone or similar compound as acceptor"/>
    <property type="evidence" value="ECO:0007669"/>
    <property type="project" value="InterPro"/>
</dbReference>
<keyword evidence="1 6" id="KW-0285">Flavoprotein</keyword>
<dbReference type="PANTHER" id="PTHR43741:SF4">
    <property type="entry name" value="FMN-DEPENDENT NADH:QUINONE OXIDOREDUCTASE"/>
    <property type="match status" value="1"/>
</dbReference>
<dbReference type="AlphaFoldDB" id="A0A7I7XPD5"/>
<keyword evidence="4 6" id="KW-0520">NAD</keyword>
<evidence type="ECO:0000256" key="5">
    <source>
        <dbReference type="ARBA" id="ARBA00048542"/>
    </source>
</evidence>
<dbReference type="KEGG" id="mmag:MMAD_54030"/>
<comment type="catalytic activity">
    <reaction evidence="5">
        <text>N,N-dimethyl-1,4-phenylenediamine + anthranilate + 2 NAD(+) = 2-(4-dimethylaminophenyl)diazenylbenzoate + 2 NADH + 2 H(+)</text>
        <dbReference type="Rhea" id="RHEA:55872"/>
        <dbReference type="ChEBI" id="CHEBI:15378"/>
        <dbReference type="ChEBI" id="CHEBI:15783"/>
        <dbReference type="ChEBI" id="CHEBI:16567"/>
        <dbReference type="ChEBI" id="CHEBI:57540"/>
        <dbReference type="ChEBI" id="CHEBI:57945"/>
        <dbReference type="ChEBI" id="CHEBI:71579"/>
        <dbReference type="EC" id="1.7.1.17"/>
    </reaction>
    <physiologicalReaction direction="right-to-left" evidence="5">
        <dbReference type="Rhea" id="RHEA:55874"/>
    </physiologicalReaction>
</comment>
<keyword evidence="3 6" id="KW-0560">Oxidoreductase</keyword>
<feature type="domain" description="Flavodoxin-like fold" evidence="7">
    <location>
        <begin position="4"/>
        <end position="178"/>
    </location>
</feature>
<dbReference type="Proteomes" id="UP000466517">
    <property type="component" value="Chromosome"/>
</dbReference>
<dbReference type="InterPro" id="IPR003680">
    <property type="entry name" value="Flavodoxin_fold"/>
</dbReference>
<evidence type="ECO:0000256" key="6">
    <source>
        <dbReference type="HAMAP-Rule" id="MF_01216"/>
    </source>
</evidence>
<name>A0A7I7XPD5_9MYCO</name>
<keyword evidence="2 6" id="KW-0288">FMN</keyword>
<dbReference type="EC" id="1.7.1.17" evidence="6"/>
<reference evidence="8 9" key="1">
    <citation type="journal article" date="2019" name="Emerg. Microbes Infect.">
        <title>Comprehensive subspecies identification of 175 nontuberculous mycobacteria species based on 7547 genomic profiles.</title>
        <authorList>
            <person name="Matsumoto Y."/>
            <person name="Kinjo T."/>
            <person name="Motooka D."/>
            <person name="Nabeya D."/>
            <person name="Jung N."/>
            <person name="Uechi K."/>
            <person name="Horii T."/>
            <person name="Iida T."/>
            <person name="Fujita J."/>
            <person name="Nakamura S."/>
        </authorList>
    </citation>
    <scope>NUCLEOTIDE SEQUENCE [LARGE SCALE GENOMIC DNA]</scope>
    <source>
        <strain evidence="8 9">JCM 13574</strain>
    </source>
</reference>
<comment type="cofactor">
    <cofactor evidence="6">
        <name>FMN</name>
        <dbReference type="ChEBI" id="CHEBI:58210"/>
    </cofactor>
    <text evidence="6">Binds 1 FMN per subunit.</text>
</comment>
<evidence type="ECO:0000256" key="1">
    <source>
        <dbReference type="ARBA" id="ARBA00022630"/>
    </source>
</evidence>
<dbReference type="InterPro" id="IPR023048">
    <property type="entry name" value="NADH:quinone_OxRdtase_FMN_depd"/>
</dbReference>
<dbReference type="PANTHER" id="PTHR43741">
    <property type="entry name" value="FMN-DEPENDENT NADH-AZOREDUCTASE 1"/>
    <property type="match status" value="1"/>
</dbReference>
<dbReference type="EMBL" id="AP022610">
    <property type="protein sequence ID" value="BBZ31108.1"/>
    <property type="molecule type" value="Genomic_DNA"/>
</dbReference>
<dbReference type="InterPro" id="IPR029039">
    <property type="entry name" value="Flavoprotein-like_sf"/>
</dbReference>
<dbReference type="SUPFAM" id="SSF52218">
    <property type="entry name" value="Flavoproteins"/>
    <property type="match status" value="1"/>
</dbReference>
<dbReference type="RefSeq" id="WP_163743103.1">
    <property type="nucleotide sequence ID" value="NZ_AP022610.1"/>
</dbReference>
<dbReference type="GO" id="GO:0016652">
    <property type="term" value="F:oxidoreductase activity, acting on NAD(P)H as acceptor"/>
    <property type="evidence" value="ECO:0007669"/>
    <property type="project" value="UniProtKB-UniRule"/>
</dbReference>
<comment type="similarity">
    <text evidence="6">Belongs to the azoreductase type 1 family.</text>
</comment>
<evidence type="ECO:0000256" key="4">
    <source>
        <dbReference type="ARBA" id="ARBA00023027"/>
    </source>
</evidence>
<comment type="subunit">
    <text evidence="6">Homodimer.</text>
</comment>
<evidence type="ECO:0000256" key="2">
    <source>
        <dbReference type="ARBA" id="ARBA00022643"/>
    </source>
</evidence>
<evidence type="ECO:0000313" key="9">
    <source>
        <dbReference type="Proteomes" id="UP000466517"/>
    </source>
</evidence>
<dbReference type="Gene3D" id="3.40.50.360">
    <property type="match status" value="1"/>
</dbReference>
<accession>A0A7I7XPD5</accession>
<evidence type="ECO:0000256" key="3">
    <source>
        <dbReference type="ARBA" id="ARBA00023002"/>
    </source>
</evidence>
<gene>
    <name evidence="6 8" type="primary">azoR</name>
    <name evidence="8" type="ORF">MMAD_54030</name>
</gene>
<feature type="binding site" evidence="6">
    <location>
        <position position="10"/>
    </location>
    <ligand>
        <name>FMN</name>
        <dbReference type="ChEBI" id="CHEBI:58210"/>
    </ligand>
</feature>
<dbReference type="GO" id="GO:0010181">
    <property type="term" value="F:FMN binding"/>
    <property type="evidence" value="ECO:0007669"/>
    <property type="project" value="UniProtKB-UniRule"/>
</dbReference>